<gene>
    <name evidence="1" type="ORF">NB646_06810</name>
</gene>
<dbReference type="RefSeq" id="WP_269315607.1">
    <property type="nucleotide sequence ID" value="NZ_CP098251.1"/>
</dbReference>
<dbReference type="AlphaFoldDB" id="A0A9E9LA72"/>
<name>A0A9E9LA72_9BURK</name>
<proteinExistence type="predicted"/>
<dbReference type="EMBL" id="CP098251">
    <property type="protein sequence ID" value="WAV90577.1"/>
    <property type="molecule type" value="Genomic_DNA"/>
</dbReference>
<accession>A0A9E9LA72</accession>
<organism evidence="1">
    <name type="scientific">Oxalobacter aliiformigenes</name>
    <dbReference type="NCBI Taxonomy" id="2946593"/>
    <lineage>
        <taxon>Bacteria</taxon>
        <taxon>Pseudomonadati</taxon>
        <taxon>Pseudomonadota</taxon>
        <taxon>Betaproteobacteria</taxon>
        <taxon>Burkholderiales</taxon>
        <taxon>Oxalobacteraceae</taxon>
        <taxon>Oxalobacter</taxon>
    </lineage>
</organism>
<protein>
    <submittedName>
        <fullName evidence="1">Uncharacterized protein</fullName>
    </submittedName>
</protein>
<sequence>MGRTDIWPGMESRDILTHDFRYRSGQENAMLCLRQGIVMATALCVLMLSVPAQADATAITVIMAYRPQYKYNFSNPIPRYRNSYPGYEQMQRQQERLYNSQQRLQREQERSCRQFDRSRHYMRGGRYHY</sequence>
<evidence type="ECO:0000313" key="1">
    <source>
        <dbReference type="EMBL" id="WAV90577.1"/>
    </source>
</evidence>
<reference evidence="1" key="1">
    <citation type="journal article" date="2022" name="Front. Microbiol.">
        <title>New perspectives on an old grouping: The genomic and phenotypic variability of Oxalobacter formigenes and the implications for calcium oxalate stone prevention.</title>
        <authorList>
            <person name="Chmiel J.A."/>
            <person name="Carr C."/>
            <person name="Stuivenberg G.A."/>
            <person name="Venema R."/>
            <person name="Chanyi R.M."/>
            <person name="Al K.F."/>
            <person name="Giguere D."/>
            <person name="Say H."/>
            <person name="Akouris P.P."/>
            <person name="Dominguez Romero S.A."/>
            <person name="Kwong A."/>
            <person name="Tai V."/>
            <person name="Koval S.F."/>
            <person name="Razvi H."/>
            <person name="Bjazevic J."/>
            <person name="Burton J.P."/>
        </authorList>
    </citation>
    <scope>NUCLEOTIDE SEQUENCE</scope>
    <source>
        <strain evidence="1">OxK</strain>
    </source>
</reference>
<dbReference type="Proteomes" id="UP001164819">
    <property type="component" value="Chromosome"/>
</dbReference>